<proteinExistence type="predicted"/>
<evidence type="ECO:0000313" key="3">
    <source>
        <dbReference type="Proteomes" id="UP000626109"/>
    </source>
</evidence>
<dbReference type="AlphaFoldDB" id="A0A813L5S9"/>
<dbReference type="Proteomes" id="UP000626109">
    <property type="component" value="Unassembled WGS sequence"/>
</dbReference>
<sequence length="185" mass="19864">MALRAKAAALDAAALAFRAPTLAAAGFRPQRRAHARCWAPPPSLSVSSSFSASSRAPPPERQLRWCGSTSEAPKGKAKGRRVAISEGDPFSERLKEALLSSGAAAAAKQAFADLGAYHGNEVAWQHVTELLCATMPGASEPMPHPRKMHMEELLQLVRILAEQAELTQASFWEKLTAATKFTFQA</sequence>
<feature type="non-terminal residue" evidence="2">
    <location>
        <position position="185"/>
    </location>
</feature>
<protein>
    <submittedName>
        <fullName evidence="2">Uncharacterized protein</fullName>
    </submittedName>
</protein>
<organism evidence="2 3">
    <name type="scientific">Polarella glacialis</name>
    <name type="common">Dinoflagellate</name>
    <dbReference type="NCBI Taxonomy" id="89957"/>
    <lineage>
        <taxon>Eukaryota</taxon>
        <taxon>Sar</taxon>
        <taxon>Alveolata</taxon>
        <taxon>Dinophyceae</taxon>
        <taxon>Suessiales</taxon>
        <taxon>Suessiaceae</taxon>
        <taxon>Polarella</taxon>
    </lineage>
</organism>
<evidence type="ECO:0000313" key="2">
    <source>
        <dbReference type="EMBL" id="CAE8720012.1"/>
    </source>
</evidence>
<name>A0A813L5S9_POLGL</name>
<dbReference type="EMBL" id="CAJNNW010033709">
    <property type="protein sequence ID" value="CAE8720012.1"/>
    <property type="molecule type" value="Genomic_DNA"/>
</dbReference>
<comment type="caution">
    <text evidence="2">The sequence shown here is derived from an EMBL/GenBank/DDBJ whole genome shotgun (WGS) entry which is preliminary data.</text>
</comment>
<feature type="compositionally biased region" description="Low complexity" evidence="1">
    <location>
        <begin position="44"/>
        <end position="55"/>
    </location>
</feature>
<gene>
    <name evidence="2" type="ORF">PGLA2088_LOCUS41043</name>
</gene>
<feature type="region of interest" description="Disordered" evidence="1">
    <location>
        <begin position="42"/>
        <end position="79"/>
    </location>
</feature>
<accession>A0A813L5S9</accession>
<evidence type="ECO:0000256" key="1">
    <source>
        <dbReference type="SAM" id="MobiDB-lite"/>
    </source>
</evidence>
<reference evidence="2" key="1">
    <citation type="submission" date="2021-02" db="EMBL/GenBank/DDBJ databases">
        <authorList>
            <person name="Dougan E. K."/>
            <person name="Rhodes N."/>
            <person name="Thang M."/>
            <person name="Chan C."/>
        </authorList>
    </citation>
    <scope>NUCLEOTIDE SEQUENCE</scope>
</reference>